<sequence>MASFLSGVISGLFCVVLGIGCLLFAKQTPADGCSLWLRRLMDTKSWSDDDDNHIDINDMKSDTFLSTRREEHADEEDMRSSAQTKQRTFHEHDDVFKDVHSWSTKKLREALRTLEGELQRREREFRKIEISSRPDVTPAGGARFKYVHKHTYATGDPKAAAYFVASYFGGWCNHEPGHGKQRTHCNDTAFEEPMTWNAYFPPSLEQPLGFSIHSVKNPHKLPAKAPMNETELGLLVEKWRGNFSQTGRFDQFMDNHLGLVFDSLDPLVEKWQRDGVPFICRSWCCGPGFEQWPDRCPFGPSSDTDFCEQGCYVEVPHGIILEALCGMENYKASRKCLTKVGPHQLKSFDLCSDN</sequence>
<organism evidence="3 5">
    <name type="scientific">Durusdinium trenchii</name>
    <dbReference type="NCBI Taxonomy" id="1381693"/>
    <lineage>
        <taxon>Eukaryota</taxon>
        <taxon>Sar</taxon>
        <taxon>Alveolata</taxon>
        <taxon>Dinophyceae</taxon>
        <taxon>Suessiales</taxon>
        <taxon>Symbiodiniaceae</taxon>
        <taxon>Durusdinium</taxon>
    </lineage>
</organism>
<evidence type="ECO:0000313" key="4">
    <source>
        <dbReference type="EMBL" id="CAK9024481.1"/>
    </source>
</evidence>
<keyword evidence="5" id="KW-1185">Reference proteome</keyword>
<gene>
    <name evidence="3" type="ORF">CCMP2556_LOCUS15639</name>
    <name evidence="4" type="ORF">CCMP2556_LOCUS15646</name>
</gene>
<evidence type="ECO:0000256" key="1">
    <source>
        <dbReference type="SAM" id="Coils"/>
    </source>
</evidence>
<evidence type="ECO:0000256" key="2">
    <source>
        <dbReference type="SAM" id="MobiDB-lite"/>
    </source>
</evidence>
<reference evidence="3 5" key="1">
    <citation type="submission" date="2024-02" db="EMBL/GenBank/DDBJ databases">
        <authorList>
            <person name="Chen Y."/>
            <person name="Shah S."/>
            <person name="Dougan E. K."/>
            <person name="Thang M."/>
            <person name="Chan C."/>
        </authorList>
    </citation>
    <scope>NUCLEOTIDE SEQUENCE [LARGE SCALE GENOMIC DNA]</scope>
</reference>
<feature type="coiled-coil region" evidence="1">
    <location>
        <begin position="104"/>
        <end position="131"/>
    </location>
</feature>
<dbReference type="EMBL" id="CAXAMN010008236">
    <property type="protein sequence ID" value="CAK9024481.1"/>
    <property type="molecule type" value="Genomic_DNA"/>
</dbReference>
<feature type="region of interest" description="Disordered" evidence="2">
    <location>
        <begin position="68"/>
        <end position="87"/>
    </location>
</feature>
<evidence type="ECO:0000313" key="5">
    <source>
        <dbReference type="Proteomes" id="UP001642484"/>
    </source>
</evidence>
<proteinExistence type="predicted"/>
<name>A0ABP0KCC6_9DINO</name>
<dbReference type="Proteomes" id="UP001642484">
    <property type="component" value="Unassembled WGS sequence"/>
</dbReference>
<accession>A0ABP0KCC6</accession>
<dbReference type="EMBL" id="CAXAMN010008225">
    <property type="protein sequence ID" value="CAK9024451.1"/>
    <property type="molecule type" value="Genomic_DNA"/>
</dbReference>
<protein>
    <submittedName>
        <fullName evidence="3">Uncharacterized protein</fullName>
    </submittedName>
</protein>
<evidence type="ECO:0000313" key="3">
    <source>
        <dbReference type="EMBL" id="CAK9024451.1"/>
    </source>
</evidence>
<keyword evidence="1" id="KW-0175">Coiled coil</keyword>
<comment type="caution">
    <text evidence="3">The sequence shown here is derived from an EMBL/GenBank/DDBJ whole genome shotgun (WGS) entry which is preliminary data.</text>
</comment>